<dbReference type="OrthoDB" id="9802426at2"/>
<evidence type="ECO:0000313" key="11">
    <source>
        <dbReference type="Proteomes" id="UP000070250"/>
    </source>
</evidence>
<dbReference type="InterPro" id="IPR011006">
    <property type="entry name" value="CheY-like_superfamily"/>
</dbReference>
<dbReference type="SMART" id="SM00862">
    <property type="entry name" value="Trans_reg_C"/>
    <property type="match status" value="1"/>
</dbReference>
<gene>
    <name evidence="10" type="ORF">ACG33_13035</name>
</gene>
<dbReference type="Gene3D" id="1.10.10.10">
    <property type="entry name" value="Winged helix-like DNA-binding domain superfamily/Winged helix DNA-binding domain"/>
    <property type="match status" value="1"/>
</dbReference>
<keyword evidence="3" id="KW-0805">Transcription regulation</keyword>
<dbReference type="AlphaFoldDB" id="A0A127FC88"/>
<dbReference type="SMART" id="SM00448">
    <property type="entry name" value="REC"/>
    <property type="match status" value="1"/>
</dbReference>
<evidence type="ECO:0000259" key="9">
    <source>
        <dbReference type="PROSITE" id="PS51755"/>
    </source>
</evidence>
<feature type="DNA-binding region" description="OmpR/PhoB-type" evidence="7">
    <location>
        <begin position="125"/>
        <end position="222"/>
    </location>
</feature>
<dbReference type="InterPro" id="IPR016032">
    <property type="entry name" value="Sig_transdc_resp-reg_C-effctor"/>
</dbReference>
<name>A0A127FC88_STEDE</name>
<evidence type="ECO:0000256" key="6">
    <source>
        <dbReference type="PROSITE-ProRule" id="PRU00169"/>
    </source>
</evidence>
<dbReference type="PANTHER" id="PTHR48111:SF22">
    <property type="entry name" value="REGULATOR OF RPOS"/>
    <property type="match status" value="1"/>
</dbReference>
<dbReference type="RefSeq" id="WP_066921840.1">
    <property type="nucleotide sequence ID" value="NZ_CP011971.1"/>
</dbReference>
<dbReference type="KEGG" id="sdf:ACG33_13035"/>
<sequence>MGKRILLIEDNADLVANLFGYLEPRGFELDVARDGRAGLRLALNGGYDAIVLDWMLPKMDGLALLGTLRDGGSMLPVLMLTARDQLESKLTGFRAGADDYLTKPFALAELEVRLQALLVRAQGRQQILQVGDLQLNVATREIWRGAVQLHLYTAITNLLEVLMKASPSLVQRHELGLAIWGDNAPDRDVLRAHIYELRKRVDGPFPVKLLQTIPKVGYRIAAPEQRNS</sequence>
<evidence type="ECO:0000256" key="1">
    <source>
        <dbReference type="ARBA" id="ARBA00022553"/>
    </source>
</evidence>
<proteinExistence type="predicted"/>
<dbReference type="InterPro" id="IPR001789">
    <property type="entry name" value="Sig_transdc_resp-reg_receiver"/>
</dbReference>
<dbReference type="InterPro" id="IPR001867">
    <property type="entry name" value="OmpR/PhoB-type_DNA-bd"/>
</dbReference>
<evidence type="ECO:0000256" key="3">
    <source>
        <dbReference type="ARBA" id="ARBA00023015"/>
    </source>
</evidence>
<accession>A0A127FC88</accession>
<dbReference type="Gene3D" id="6.10.250.690">
    <property type="match status" value="1"/>
</dbReference>
<dbReference type="CDD" id="cd00383">
    <property type="entry name" value="trans_reg_C"/>
    <property type="match status" value="1"/>
</dbReference>
<keyword evidence="2" id="KW-0902">Two-component regulatory system</keyword>
<dbReference type="PROSITE" id="PS51755">
    <property type="entry name" value="OMPR_PHOB"/>
    <property type="match status" value="1"/>
</dbReference>
<dbReference type="EMBL" id="CP011971">
    <property type="protein sequence ID" value="AMN48006.1"/>
    <property type="molecule type" value="Genomic_DNA"/>
</dbReference>
<evidence type="ECO:0000256" key="5">
    <source>
        <dbReference type="ARBA" id="ARBA00023163"/>
    </source>
</evidence>
<dbReference type="SUPFAM" id="SSF52172">
    <property type="entry name" value="CheY-like"/>
    <property type="match status" value="1"/>
</dbReference>
<evidence type="ECO:0000256" key="2">
    <source>
        <dbReference type="ARBA" id="ARBA00023012"/>
    </source>
</evidence>
<feature type="domain" description="Response regulatory" evidence="8">
    <location>
        <begin position="4"/>
        <end position="118"/>
    </location>
</feature>
<evidence type="ECO:0000313" key="10">
    <source>
        <dbReference type="EMBL" id="AMN48006.1"/>
    </source>
</evidence>
<dbReference type="PROSITE" id="PS50110">
    <property type="entry name" value="RESPONSE_REGULATORY"/>
    <property type="match status" value="1"/>
</dbReference>
<dbReference type="GO" id="GO:0000976">
    <property type="term" value="F:transcription cis-regulatory region binding"/>
    <property type="evidence" value="ECO:0007669"/>
    <property type="project" value="TreeGrafter"/>
</dbReference>
<feature type="modified residue" description="4-aspartylphosphate" evidence="6">
    <location>
        <position position="53"/>
    </location>
</feature>
<feature type="domain" description="OmpR/PhoB-type" evidence="9">
    <location>
        <begin position="125"/>
        <end position="222"/>
    </location>
</feature>
<dbReference type="Proteomes" id="UP000070250">
    <property type="component" value="Chromosome"/>
</dbReference>
<evidence type="ECO:0000259" key="8">
    <source>
        <dbReference type="PROSITE" id="PS50110"/>
    </source>
</evidence>
<dbReference type="GO" id="GO:0005829">
    <property type="term" value="C:cytosol"/>
    <property type="evidence" value="ECO:0007669"/>
    <property type="project" value="TreeGrafter"/>
</dbReference>
<dbReference type="InterPro" id="IPR039420">
    <property type="entry name" value="WalR-like"/>
</dbReference>
<protein>
    <submittedName>
        <fullName evidence="10">Chemotaxis protein CheY</fullName>
    </submittedName>
</protein>
<keyword evidence="1 6" id="KW-0597">Phosphoprotein</keyword>
<keyword evidence="5" id="KW-0804">Transcription</keyword>
<dbReference type="SUPFAM" id="SSF46894">
    <property type="entry name" value="C-terminal effector domain of the bipartite response regulators"/>
    <property type="match status" value="1"/>
</dbReference>
<dbReference type="PANTHER" id="PTHR48111">
    <property type="entry name" value="REGULATOR OF RPOS"/>
    <property type="match status" value="1"/>
</dbReference>
<reference evidence="10 11" key="1">
    <citation type="submission" date="2015-06" db="EMBL/GenBank/DDBJ databases">
        <title>A Comprehensive Approach to Explore the Metabolic and Phylogenetic Diversity of Bacterial Steroid Degradation in the Environment: Testosterone as an Example.</title>
        <authorList>
            <person name="Yang F.-C."/>
            <person name="Chen Y.-L."/>
            <person name="Yu C.-P."/>
            <person name="Tang S.-L."/>
            <person name="Wang P.-H."/>
            <person name="Ismail W."/>
            <person name="Wang C.-H."/>
            <person name="Yang C.-Y."/>
            <person name="Chiang Y.-R."/>
        </authorList>
    </citation>
    <scope>NUCLEOTIDE SEQUENCE [LARGE SCALE GENOMIC DNA]</scope>
    <source>
        <strain evidence="10 11">DSM 18526</strain>
    </source>
</reference>
<dbReference type="GO" id="GO:0032993">
    <property type="term" value="C:protein-DNA complex"/>
    <property type="evidence" value="ECO:0007669"/>
    <property type="project" value="TreeGrafter"/>
</dbReference>
<evidence type="ECO:0000256" key="4">
    <source>
        <dbReference type="ARBA" id="ARBA00023125"/>
    </source>
</evidence>
<organism evidence="10 11">
    <name type="scientific">Steroidobacter denitrificans</name>
    <dbReference type="NCBI Taxonomy" id="465721"/>
    <lineage>
        <taxon>Bacteria</taxon>
        <taxon>Pseudomonadati</taxon>
        <taxon>Pseudomonadota</taxon>
        <taxon>Gammaproteobacteria</taxon>
        <taxon>Steroidobacterales</taxon>
        <taxon>Steroidobacteraceae</taxon>
        <taxon>Steroidobacter</taxon>
    </lineage>
</organism>
<keyword evidence="11" id="KW-1185">Reference proteome</keyword>
<dbReference type="Pfam" id="PF00072">
    <property type="entry name" value="Response_reg"/>
    <property type="match status" value="1"/>
</dbReference>
<dbReference type="GO" id="GO:0006355">
    <property type="term" value="P:regulation of DNA-templated transcription"/>
    <property type="evidence" value="ECO:0007669"/>
    <property type="project" value="InterPro"/>
</dbReference>
<dbReference type="InterPro" id="IPR036388">
    <property type="entry name" value="WH-like_DNA-bd_sf"/>
</dbReference>
<evidence type="ECO:0000256" key="7">
    <source>
        <dbReference type="PROSITE-ProRule" id="PRU01091"/>
    </source>
</evidence>
<dbReference type="Pfam" id="PF00486">
    <property type="entry name" value="Trans_reg_C"/>
    <property type="match status" value="1"/>
</dbReference>
<keyword evidence="4 7" id="KW-0238">DNA-binding</keyword>
<dbReference type="Gene3D" id="3.40.50.2300">
    <property type="match status" value="1"/>
</dbReference>
<dbReference type="STRING" id="465721.ACG33_13035"/>
<dbReference type="GO" id="GO:0000156">
    <property type="term" value="F:phosphorelay response regulator activity"/>
    <property type="evidence" value="ECO:0007669"/>
    <property type="project" value="TreeGrafter"/>
</dbReference>